<dbReference type="Proteomes" id="UP000656274">
    <property type="component" value="Unassembled WGS sequence"/>
</dbReference>
<organism evidence="2 3">
    <name type="scientific">Flavobacterium proteolyticum</name>
    <dbReference type="NCBI Taxonomy" id="2911683"/>
    <lineage>
        <taxon>Bacteria</taxon>
        <taxon>Pseudomonadati</taxon>
        <taxon>Bacteroidota</taxon>
        <taxon>Flavobacteriia</taxon>
        <taxon>Flavobacteriales</taxon>
        <taxon>Flavobacteriaceae</taxon>
        <taxon>Flavobacterium</taxon>
    </lineage>
</organism>
<keyword evidence="3" id="KW-1185">Reference proteome</keyword>
<gene>
    <name evidence="2" type="ORF">IM755_07710</name>
</gene>
<dbReference type="Pfam" id="PF14343">
    <property type="entry name" value="PrcB_C"/>
    <property type="match status" value="1"/>
</dbReference>
<dbReference type="RefSeq" id="WP_194095446.1">
    <property type="nucleotide sequence ID" value="NZ_JADFTZ010000003.1"/>
</dbReference>
<dbReference type="EMBL" id="JADFTZ010000003">
    <property type="protein sequence ID" value="MBE9576596.1"/>
    <property type="molecule type" value="Genomic_DNA"/>
</dbReference>
<evidence type="ECO:0000259" key="1">
    <source>
        <dbReference type="Pfam" id="PF14343"/>
    </source>
</evidence>
<accession>A0ABR9WTA2</accession>
<dbReference type="GO" id="GO:0008233">
    <property type="term" value="F:peptidase activity"/>
    <property type="evidence" value="ECO:0007669"/>
    <property type="project" value="UniProtKB-KW"/>
</dbReference>
<comment type="caution">
    <text evidence="2">The sequence shown here is derived from an EMBL/GenBank/DDBJ whole genome shotgun (WGS) entry which is preliminary data.</text>
</comment>
<evidence type="ECO:0000313" key="3">
    <source>
        <dbReference type="Proteomes" id="UP000656274"/>
    </source>
</evidence>
<sequence length="143" mass="15965">MIKFLPLILLFISCSTSSPKQVVDSSFSVIFRSEMGGAEKPSHLLIQNNESYIQFIESLKLDESQYANFLKVDFKKKDVLVLYQGQKTSGGYSIDIESVVNENSTILVKKKEIQPKAGEITTTVITSPYCIALIPKGKKIIIE</sequence>
<dbReference type="GO" id="GO:0006508">
    <property type="term" value="P:proteolysis"/>
    <property type="evidence" value="ECO:0007669"/>
    <property type="project" value="UniProtKB-KW"/>
</dbReference>
<evidence type="ECO:0000313" key="2">
    <source>
        <dbReference type="EMBL" id="MBE9576596.1"/>
    </source>
</evidence>
<feature type="domain" description="PrcB C-terminal" evidence="1">
    <location>
        <begin position="79"/>
        <end position="133"/>
    </location>
</feature>
<dbReference type="InterPro" id="IPR025748">
    <property type="entry name" value="PrcB_C_dom"/>
</dbReference>
<name>A0ABR9WTA2_9FLAO</name>
<keyword evidence="2" id="KW-0378">Hydrolase</keyword>
<protein>
    <submittedName>
        <fullName evidence="2">Protease complex subunit PrcB family protein</fullName>
    </submittedName>
</protein>
<proteinExistence type="predicted"/>
<reference evidence="2 3" key="1">
    <citation type="submission" date="2020-10" db="EMBL/GenBank/DDBJ databases">
        <title>The genome sequence of Flavobacterium aquaticum 1Y8A.</title>
        <authorList>
            <person name="Liu Y."/>
        </authorList>
    </citation>
    <scope>NUCLEOTIDE SEQUENCE [LARGE SCALE GENOMIC DNA]</scope>
    <source>
        <strain evidence="2 3">1Y8A</strain>
    </source>
</reference>
<keyword evidence="2" id="KW-0645">Protease</keyword>